<dbReference type="SUPFAM" id="SSF47384">
    <property type="entry name" value="Homodimeric domain of signal transducing histidine kinase"/>
    <property type="match status" value="1"/>
</dbReference>
<comment type="caution">
    <text evidence="17">The sequence shown here is derived from an EMBL/GenBank/DDBJ whole genome shotgun (WGS) entry which is preliminary data.</text>
</comment>
<dbReference type="InterPro" id="IPR036890">
    <property type="entry name" value="HATPase_C_sf"/>
</dbReference>
<keyword evidence="4" id="KW-1003">Cell membrane</keyword>
<gene>
    <name evidence="17" type="ORF">GYN08_05605</name>
</gene>
<dbReference type="PANTHER" id="PTHR45528:SF1">
    <property type="entry name" value="SENSOR HISTIDINE KINASE CPXA"/>
    <property type="match status" value="1"/>
</dbReference>
<evidence type="ECO:0000256" key="2">
    <source>
        <dbReference type="ARBA" id="ARBA00004651"/>
    </source>
</evidence>
<feature type="transmembrane region" description="Helical" evidence="15">
    <location>
        <begin position="369"/>
        <end position="393"/>
    </location>
</feature>
<dbReference type="InterPro" id="IPR050398">
    <property type="entry name" value="HssS/ArlS-like"/>
</dbReference>
<dbReference type="PANTHER" id="PTHR45528">
    <property type="entry name" value="SENSOR HISTIDINE KINASE CPXA"/>
    <property type="match status" value="1"/>
</dbReference>
<keyword evidence="6" id="KW-0808">Transferase</keyword>
<feature type="compositionally biased region" description="Basic and acidic residues" evidence="14">
    <location>
        <begin position="12"/>
        <end position="28"/>
    </location>
</feature>
<feature type="transmembrane region" description="Helical" evidence="15">
    <location>
        <begin position="337"/>
        <end position="357"/>
    </location>
</feature>
<organism evidence="17 18">
    <name type="scientific">Saccharibacillus alkalitolerans</name>
    <dbReference type="NCBI Taxonomy" id="2705290"/>
    <lineage>
        <taxon>Bacteria</taxon>
        <taxon>Bacillati</taxon>
        <taxon>Bacillota</taxon>
        <taxon>Bacilli</taxon>
        <taxon>Bacillales</taxon>
        <taxon>Paenibacillaceae</taxon>
        <taxon>Saccharibacillus</taxon>
    </lineage>
</organism>
<evidence type="ECO:0000313" key="18">
    <source>
        <dbReference type="Proteomes" id="UP000800303"/>
    </source>
</evidence>
<dbReference type="InterPro" id="IPR036097">
    <property type="entry name" value="HisK_dim/P_sf"/>
</dbReference>
<feature type="transmembrane region" description="Helical" evidence="15">
    <location>
        <begin position="33"/>
        <end position="55"/>
    </location>
</feature>
<reference evidence="17 18" key="1">
    <citation type="submission" date="2020-01" db="EMBL/GenBank/DDBJ databases">
        <title>Polyphasic characterisation and genomic insights into a novel alkali tolerant bacterium VR-M41.</title>
        <authorList>
            <person name="Vemuluri V.R."/>
        </authorList>
    </citation>
    <scope>NUCLEOTIDE SEQUENCE [LARGE SCALE GENOMIC DNA]</scope>
    <source>
        <strain evidence="17 18">VR-M41</strain>
    </source>
</reference>
<dbReference type="Pfam" id="PF00512">
    <property type="entry name" value="HisKA"/>
    <property type="match status" value="1"/>
</dbReference>
<dbReference type="SMART" id="SM00387">
    <property type="entry name" value="HATPase_c"/>
    <property type="match status" value="1"/>
</dbReference>
<evidence type="ECO:0000256" key="11">
    <source>
        <dbReference type="ARBA" id="ARBA00022989"/>
    </source>
</evidence>
<keyword evidence="5" id="KW-0597">Phosphoprotein</keyword>
<dbReference type="GO" id="GO:0016301">
    <property type="term" value="F:kinase activity"/>
    <property type="evidence" value="ECO:0007669"/>
    <property type="project" value="UniProtKB-KW"/>
</dbReference>
<dbReference type="InterPro" id="IPR003594">
    <property type="entry name" value="HATPase_dom"/>
</dbReference>
<comment type="catalytic activity">
    <reaction evidence="1">
        <text>ATP + protein L-histidine = ADP + protein N-phospho-L-histidine.</text>
        <dbReference type="EC" id="2.7.13.3"/>
    </reaction>
</comment>
<dbReference type="Pfam" id="PF02518">
    <property type="entry name" value="HATPase_c"/>
    <property type="match status" value="1"/>
</dbReference>
<feature type="transmembrane region" description="Helical" evidence="15">
    <location>
        <begin position="307"/>
        <end position="325"/>
    </location>
</feature>
<keyword evidence="18" id="KW-1185">Reference proteome</keyword>
<evidence type="ECO:0000256" key="3">
    <source>
        <dbReference type="ARBA" id="ARBA00012438"/>
    </source>
</evidence>
<keyword evidence="12" id="KW-0902">Two-component regulatory system</keyword>
<dbReference type="RefSeq" id="WP_166273023.1">
    <property type="nucleotide sequence ID" value="NZ_JAAFGS010000001.1"/>
</dbReference>
<dbReference type="SMART" id="SM00388">
    <property type="entry name" value="HisKA"/>
    <property type="match status" value="1"/>
</dbReference>
<keyword evidence="9 17" id="KW-0418">Kinase</keyword>
<feature type="region of interest" description="Disordered" evidence="14">
    <location>
        <begin position="1"/>
        <end position="28"/>
    </location>
</feature>
<dbReference type="EC" id="2.7.13.3" evidence="3"/>
<evidence type="ECO:0000256" key="9">
    <source>
        <dbReference type="ARBA" id="ARBA00022777"/>
    </source>
</evidence>
<dbReference type="InterPro" id="IPR005467">
    <property type="entry name" value="His_kinase_dom"/>
</dbReference>
<evidence type="ECO:0000256" key="14">
    <source>
        <dbReference type="SAM" id="MobiDB-lite"/>
    </source>
</evidence>
<evidence type="ECO:0000256" key="10">
    <source>
        <dbReference type="ARBA" id="ARBA00022840"/>
    </source>
</evidence>
<evidence type="ECO:0000256" key="15">
    <source>
        <dbReference type="SAM" id="Phobius"/>
    </source>
</evidence>
<evidence type="ECO:0000256" key="12">
    <source>
        <dbReference type="ARBA" id="ARBA00023012"/>
    </source>
</evidence>
<dbReference type="EMBL" id="JAAFGS010000001">
    <property type="protein sequence ID" value="NGZ74788.1"/>
    <property type="molecule type" value="Genomic_DNA"/>
</dbReference>
<evidence type="ECO:0000256" key="13">
    <source>
        <dbReference type="ARBA" id="ARBA00023136"/>
    </source>
</evidence>
<dbReference type="Gene3D" id="3.30.565.10">
    <property type="entry name" value="Histidine kinase-like ATPase, C-terminal domain"/>
    <property type="match status" value="1"/>
</dbReference>
<comment type="subcellular location">
    <subcellularLocation>
        <location evidence="2">Cell membrane</location>
        <topology evidence="2">Multi-pass membrane protein</topology>
    </subcellularLocation>
</comment>
<feature type="transmembrane region" description="Helical" evidence="15">
    <location>
        <begin position="431"/>
        <end position="448"/>
    </location>
</feature>
<protein>
    <recommendedName>
        <fullName evidence="3">histidine kinase</fullName>
        <ecNumber evidence="3">2.7.13.3</ecNumber>
    </recommendedName>
</protein>
<evidence type="ECO:0000256" key="4">
    <source>
        <dbReference type="ARBA" id="ARBA00022475"/>
    </source>
</evidence>
<accession>A0ABX0F346</accession>
<feature type="domain" description="Histidine kinase" evidence="16">
    <location>
        <begin position="542"/>
        <end position="756"/>
    </location>
</feature>
<dbReference type="PROSITE" id="PS50109">
    <property type="entry name" value="HIS_KIN"/>
    <property type="match status" value="1"/>
</dbReference>
<dbReference type="Proteomes" id="UP000800303">
    <property type="component" value="Unassembled WGS sequence"/>
</dbReference>
<dbReference type="SUPFAM" id="SSF55874">
    <property type="entry name" value="ATPase domain of HSP90 chaperone/DNA topoisomerase II/histidine kinase"/>
    <property type="match status" value="1"/>
</dbReference>
<keyword evidence="11 15" id="KW-1133">Transmembrane helix</keyword>
<dbReference type="InterPro" id="IPR003661">
    <property type="entry name" value="HisK_dim/P_dom"/>
</dbReference>
<dbReference type="Gene3D" id="1.10.287.130">
    <property type="match status" value="1"/>
</dbReference>
<keyword evidence="10" id="KW-0067">ATP-binding</keyword>
<evidence type="ECO:0000313" key="17">
    <source>
        <dbReference type="EMBL" id="NGZ74788.1"/>
    </source>
</evidence>
<proteinExistence type="predicted"/>
<keyword evidence="7 15" id="KW-0812">Transmembrane</keyword>
<evidence type="ECO:0000256" key="8">
    <source>
        <dbReference type="ARBA" id="ARBA00022741"/>
    </source>
</evidence>
<keyword evidence="8" id="KW-0547">Nucleotide-binding</keyword>
<sequence>MKNNEESLSEQLTEKEPPKAKKSSKEGSGKFKLGLPVVPLIAIRVALLLVVALLATVSVQGAAGKAARWIKQETTDISLAGVSPKSWLSVMEKGNYVLPLTLAQQNNKQDEKNFAPSEIFFPGNQNTYNSSMQNRALPQDFESPFNELIEKWQDGFASGSENPFPMDYYAEYKPVEGGAWIGNSELLGVLNQYRSLSGFDEAELLRKYAFYARIEFDAEGNLSIPDWYGLETQWRDRLLFDQLHHRALSQSADGILTKASGLFRSSPYTEQIRQPKNFTLVYALPRSYSFALPSIDHYRTAAMKEAGFGWICLFAVIGALLIGLLPLNRKPRLPLEFWLLGCAIPPIFYVEFATWSYDSGLLGYDFSEWMKAASALGIWLAILSFWCGLSWFLSEAVREGFGSAMSRGSLTVRFVRWLHAFDLADRGDRSLIRAAFAHFAVLAALVASAVFIRYYALIPLAVYLLALVYVAKKRKDRFRYAYDRFYGSVQEIAGGNFEIGLDDRLGPFDPLKNELRRIREGFKRAVDEETKSQKMKSELVTNVSHDLKTPVTAILTYVNLLQQADLTEEERRAYIDVLSGKSQRLSRLIEDLFEYTRASSGSAEVAPVSVDLVELLKQAHIELEDRMAESNVQLRFVLPEHKVILPLDSEKTFRIFENLYLNIAKYSMPGSRAYVELTEDASGATVSFKNVSAAELDFKPEEITERFVRGDRSRHTEGSGLGLAIVKSLVELQGGAFAVELDGDLFKAVIRWPKPAGAEGAGDLAAASGSES</sequence>
<evidence type="ECO:0000256" key="1">
    <source>
        <dbReference type="ARBA" id="ARBA00000085"/>
    </source>
</evidence>
<evidence type="ECO:0000256" key="7">
    <source>
        <dbReference type="ARBA" id="ARBA00022692"/>
    </source>
</evidence>
<evidence type="ECO:0000259" key="16">
    <source>
        <dbReference type="PROSITE" id="PS50109"/>
    </source>
</evidence>
<evidence type="ECO:0000256" key="5">
    <source>
        <dbReference type="ARBA" id="ARBA00022553"/>
    </source>
</evidence>
<name>A0ABX0F346_9BACL</name>
<keyword evidence="13 15" id="KW-0472">Membrane</keyword>
<evidence type="ECO:0000256" key="6">
    <source>
        <dbReference type="ARBA" id="ARBA00022679"/>
    </source>
</evidence>
<dbReference type="CDD" id="cd00082">
    <property type="entry name" value="HisKA"/>
    <property type="match status" value="1"/>
</dbReference>